<dbReference type="AlphaFoldDB" id="A0AAU9U0G4"/>
<dbReference type="PANTHER" id="PTHR47326">
    <property type="entry name" value="TRANSPOSABLE ELEMENT TC3 TRANSPOSASE-LIKE PROTEIN"/>
    <property type="match status" value="1"/>
</dbReference>
<proteinExistence type="predicted"/>
<dbReference type="EMBL" id="CAKOGL010000012">
    <property type="protein sequence ID" value="CAH2092800.1"/>
    <property type="molecule type" value="Genomic_DNA"/>
</dbReference>
<gene>
    <name evidence="1" type="ORF">EEDITHA_LOCUS8525</name>
</gene>
<dbReference type="InterPro" id="IPR036397">
    <property type="entry name" value="RNaseH_sf"/>
</dbReference>
<keyword evidence="2" id="KW-1185">Reference proteome</keyword>
<comment type="caution">
    <text evidence="1">The sequence shown here is derived from an EMBL/GenBank/DDBJ whole genome shotgun (WGS) entry which is preliminary data.</text>
</comment>
<evidence type="ECO:0000313" key="1">
    <source>
        <dbReference type="EMBL" id="CAH2092800.1"/>
    </source>
</evidence>
<dbReference type="Gene3D" id="3.30.420.10">
    <property type="entry name" value="Ribonuclease H-like superfamily/Ribonuclease H"/>
    <property type="match status" value="1"/>
</dbReference>
<accession>A0AAU9U0G4</accession>
<reference evidence="1" key="1">
    <citation type="submission" date="2022-03" db="EMBL/GenBank/DDBJ databases">
        <authorList>
            <person name="Tunstrom K."/>
        </authorList>
    </citation>
    <scope>NUCLEOTIDE SEQUENCE</scope>
</reference>
<protein>
    <submittedName>
        <fullName evidence="1">Uncharacterized protein</fullName>
    </submittedName>
</protein>
<sequence length="112" mass="13200">MHLTNMWFQKDCATCYTAREILNLFGKKFKGFIILRGGDINWPSRSCDLTLLDYFLWGYVKYRIYADKKQTIAALKANITRIVHEIEPHLCENVVQNWSNRIHHLQRSRGGV</sequence>
<evidence type="ECO:0000313" key="2">
    <source>
        <dbReference type="Proteomes" id="UP001153954"/>
    </source>
</evidence>
<name>A0AAU9U0G4_EUPED</name>
<organism evidence="1 2">
    <name type="scientific">Euphydryas editha</name>
    <name type="common">Edith's checkerspot</name>
    <dbReference type="NCBI Taxonomy" id="104508"/>
    <lineage>
        <taxon>Eukaryota</taxon>
        <taxon>Metazoa</taxon>
        <taxon>Ecdysozoa</taxon>
        <taxon>Arthropoda</taxon>
        <taxon>Hexapoda</taxon>
        <taxon>Insecta</taxon>
        <taxon>Pterygota</taxon>
        <taxon>Neoptera</taxon>
        <taxon>Endopterygota</taxon>
        <taxon>Lepidoptera</taxon>
        <taxon>Glossata</taxon>
        <taxon>Ditrysia</taxon>
        <taxon>Papilionoidea</taxon>
        <taxon>Nymphalidae</taxon>
        <taxon>Nymphalinae</taxon>
        <taxon>Euphydryas</taxon>
    </lineage>
</organism>
<dbReference type="PANTHER" id="PTHR47326:SF1">
    <property type="entry name" value="HTH PSQ-TYPE DOMAIN-CONTAINING PROTEIN"/>
    <property type="match status" value="1"/>
</dbReference>
<dbReference type="GO" id="GO:0003676">
    <property type="term" value="F:nucleic acid binding"/>
    <property type="evidence" value="ECO:0007669"/>
    <property type="project" value="InterPro"/>
</dbReference>
<dbReference type="Proteomes" id="UP001153954">
    <property type="component" value="Unassembled WGS sequence"/>
</dbReference>